<accession>A0A5S9IPB8</accession>
<evidence type="ECO:0000313" key="2">
    <source>
        <dbReference type="EMBL" id="BBM85608.1"/>
    </source>
</evidence>
<organism evidence="2 3">
    <name type="scientific">Uabimicrobium amorphum</name>
    <dbReference type="NCBI Taxonomy" id="2596890"/>
    <lineage>
        <taxon>Bacteria</taxon>
        <taxon>Pseudomonadati</taxon>
        <taxon>Planctomycetota</taxon>
        <taxon>Candidatus Uabimicrobiia</taxon>
        <taxon>Candidatus Uabimicrobiales</taxon>
        <taxon>Candidatus Uabimicrobiaceae</taxon>
        <taxon>Candidatus Uabimicrobium</taxon>
    </lineage>
</organism>
<dbReference type="AlphaFoldDB" id="A0A5S9IPB8"/>
<dbReference type="Proteomes" id="UP000326354">
    <property type="component" value="Chromosome"/>
</dbReference>
<dbReference type="RefSeq" id="WP_151969702.1">
    <property type="nucleotide sequence ID" value="NZ_AP019860.1"/>
</dbReference>
<gene>
    <name evidence="2" type="ORF">UABAM_03982</name>
</gene>
<dbReference type="OrthoDB" id="9764149at2"/>
<evidence type="ECO:0000313" key="3">
    <source>
        <dbReference type="Proteomes" id="UP000326354"/>
    </source>
</evidence>
<dbReference type="GO" id="GO:0003723">
    <property type="term" value="F:RNA binding"/>
    <property type="evidence" value="ECO:0007669"/>
    <property type="project" value="InterPro"/>
</dbReference>
<dbReference type="InterPro" id="IPR001900">
    <property type="entry name" value="RNase_II/R"/>
</dbReference>
<proteinExistence type="predicted"/>
<dbReference type="KEGG" id="uam:UABAM_03982"/>
<feature type="domain" description="RNB" evidence="1">
    <location>
        <begin position="261"/>
        <end position="544"/>
    </location>
</feature>
<dbReference type="InterPro" id="IPR012340">
    <property type="entry name" value="NA-bd_OB-fold"/>
</dbReference>
<dbReference type="EMBL" id="AP019860">
    <property type="protein sequence ID" value="BBM85608.1"/>
    <property type="molecule type" value="Genomic_DNA"/>
</dbReference>
<dbReference type="GO" id="GO:0000932">
    <property type="term" value="C:P-body"/>
    <property type="evidence" value="ECO:0007669"/>
    <property type="project" value="TreeGrafter"/>
</dbReference>
<name>A0A5S9IPB8_UABAM</name>
<keyword evidence="3" id="KW-1185">Reference proteome</keyword>
<reference evidence="2 3" key="1">
    <citation type="submission" date="2019-08" db="EMBL/GenBank/DDBJ databases">
        <title>Complete genome sequence of Candidatus Uab amorphum.</title>
        <authorList>
            <person name="Shiratori T."/>
            <person name="Suzuki S."/>
            <person name="Kakizawa Y."/>
            <person name="Ishida K."/>
        </authorList>
    </citation>
    <scope>NUCLEOTIDE SEQUENCE [LARGE SCALE GENOMIC DNA]</scope>
    <source>
        <strain evidence="2 3">SRT547</strain>
    </source>
</reference>
<dbReference type="GO" id="GO:0006402">
    <property type="term" value="P:mRNA catabolic process"/>
    <property type="evidence" value="ECO:0007669"/>
    <property type="project" value="TreeGrafter"/>
</dbReference>
<dbReference type="PANTHER" id="PTHR23355:SF42">
    <property type="entry name" value="RIBONUCLEASE II, CHLOROPLASTIC_MITOCHONDRIAL"/>
    <property type="match status" value="1"/>
</dbReference>
<protein>
    <submittedName>
        <fullName evidence="2">Ribonuclease</fullName>
    </submittedName>
</protein>
<dbReference type="InterPro" id="IPR050180">
    <property type="entry name" value="RNR_Ribonuclease"/>
</dbReference>
<dbReference type="GO" id="GO:0000175">
    <property type="term" value="F:3'-5'-RNA exonuclease activity"/>
    <property type="evidence" value="ECO:0007669"/>
    <property type="project" value="TreeGrafter"/>
</dbReference>
<dbReference type="PANTHER" id="PTHR23355">
    <property type="entry name" value="RIBONUCLEASE"/>
    <property type="match status" value="1"/>
</dbReference>
<dbReference type="Pfam" id="PF00773">
    <property type="entry name" value="RNB"/>
    <property type="match status" value="1"/>
</dbReference>
<sequence>MNSYVVVGVERRGLLLVAIVLKNNSNGKKIEVYTQDREKISIAARKILWNFNKQIEADNEKNMRLKIAELIDEFAQQQIDIATLWELLDEGQSYSIENLLETYFTEYSDFDAGSLFVSLGQNNLYFKLNNGKFEKNSPQNVESNLQRIQNEKARKQQEDMFIKWFISYHGNKEVPEEFVALLEKAKLYALHGELATSEVKKVGSLLGKTPDEMLLLLENKEVIKKNINQVVYRQGLQTKFSPQVIAEVDEIISQEVNWEGRRVISDMWNIAIDDKETEEVDDAISYHEENGLFVVGVHIADVEATVKKDSALDSMAEDRFATVYFLDGKIPLFPMNLVKERLTLAENSPRATVSGFFYFDYDGNLQKSKFEKTVLNLQRRATYEDSLKELGEDYHFCKLHELALKIRELRCENGAIITNFPDSNINISDENNIEFKLISAATPAHTVVSEFMIYFNHILAQTMAKKGIPAFYRIQSINSPVDSLVKDNPVYPIQLRRCLGGATLSSTPGKHATLGLNAYTQGTSPIRRYGDLLIHRQFFHFMETNKMCYSSDDLRRKIASIEKGEKKIKVAENERYLFWFYKYLKQQKGKIFKGFVSKVFDNNRVLVFFPDLFQEFSAKVEREDYAKEGREVSFRIQGASPRKQRLHLQHLVMK</sequence>
<dbReference type="SUPFAM" id="SSF50249">
    <property type="entry name" value="Nucleic acid-binding proteins"/>
    <property type="match status" value="1"/>
</dbReference>
<evidence type="ECO:0000259" key="1">
    <source>
        <dbReference type="SMART" id="SM00955"/>
    </source>
</evidence>
<dbReference type="SMART" id="SM00955">
    <property type="entry name" value="RNB"/>
    <property type="match status" value="1"/>
</dbReference>